<feature type="domain" description="PIPK" evidence="4">
    <location>
        <begin position="1"/>
        <end position="237"/>
    </location>
</feature>
<dbReference type="CDD" id="cd17300">
    <property type="entry name" value="PIPKc_PIKfyve"/>
    <property type="match status" value="1"/>
</dbReference>
<evidence type="ECO:0000259" key="4">
    <source>
        <dbReference type="PROSITE" id="PS51455"/>
    </source>
</evidence>
<evidence type="ECO:0000256" key="1">
    <source>
        <dbReference type="ARBA" id="ARBA00022741"/>
    </source>
</evidence>
<dbReference type="SUPFAM" id="SSF56104">
    <property type="entry name" value="SAICAR synthase-like"/>
    <property type="match status" value="1"/>
</dbReference>
<keyword evidence="2 3" id="KW-0067">ATP-binding</keyword>
<dbReference type="PANTHER" id="PTHR45748">
    <property type="entry name" value="1-PHOSPHATIDYLINOSITOL 3-PHOSPHATE 5-KINASE-RELATED"/>
    <property type="match status" value="1"/>
</dbReference>
<dbReference type="GO" id="GO:0005524">
    <property type="term" value="F:ATP binding"/>
    <property type="evidence" value="ECO:0007669"/>
    <property type="project" value="UniProtKB-UniRule"/>
</dbReference>
<dbReference type="Gene3D" id="3.30.800.10">
    <property type="entry name" value="Phosphatidylinositol Phosphate Kinase II Beta"/>
    <property type="match status" value="1"/>
</dbReference>
<dbReference type="OrthoDB" id="158357at2759"/>
<dbReference type="Pfam" id="PF01504">
    <property type="entry name" value="PIP5K"/>
    <property type="match status" value="1"/>
</dbReference>
<dbReference type="InterPro" id="IPR002498">
    <property type="entry name" value="PInositol-4-P-4/5-kinase_core"/>
</dbReference>
<dbReference type="InterPro" id="IPR044769">
    <property type="entry name" value="PIKfyve_PIPKc"/>
</dbReference>
<keyword evidence="1 3" id="KW-0547">Nucleotide-binding</keyword>
<dbReference type="InterPro" id="IPR027483">
    <property type="entry name" value="PInositol-4-P-4/5-kinase_C_sf"/>
</dbReference>
<dbReference type="SMART" id="SM00330">
    <property type="entry name" value="PIPKc"/>
    <property type="match status" value="1"/>
</dbReference>
<dbReference type="Proteomes" id="UP000708148">
    <property type="component" value="Unassembled WGS sequence"/>
</dbReference>
<accession>A0A8S1J868</accession>
<name>A0A8S1J868_9CHLO</name>
<sequence>MWICRWRAQGGKSKAYFGRTLDERYVIKSISATERDSFLRHLAPNYLKYIDDAIDAGRDICLAKILGMFQVSLKSRIQDWEHTVIIMENVFYDRTCIRKYNLKGSKRGRINPDAERRYARGEEAIFLDNDLRHHNKQAPPLLVDQHNLNCLQDALNRDTKFLADLGIMDYSLILGLDKERTEIVVGIINFAREYTLDKRFETLIKSSGILGGWGSEPTIISPNAYRTRFVEEILQYFTVVPTHDDWAAGTLGRGAEAAVRGSS</sequence>
<dbReference type="InterPro" id="IPR027484">
    <property type="entry name" value="PInositol-4-P-5-kinase_N"/>
</dbReference>
<evidence type="ECO:0000256" key="2">
    <source>
        <dbReference type="ARBA" id="ARBA00022840"/>
    </source>
</evidence>
<comment type="caution">
    <text evidence="5">The sequence shown here is derived from an EMBL/GenBank/DDBJ whole genome shotgun (WGS) entry which is preliminary data.</text>
</comment>
<protein>
    <recommendedName>
        <fullName evidence="4">PIPK domain-containing protein</fullName>
    </recommendedName>
</protein>
<dbReference type="GO" id="GO:0010008">
    <property type="term" value="C:endosome membrane"/>
    <property type="evidence" value="ECO:0007669"/>
    <property type="project" value="TreeGrafter"/>
</dbReference>
<dbReference type="AlphaFoldDB" id="A0A8S1J868"/>
<dbReference type="PANTHER" id="PTHR45748:SF7">
    <property type="entry name" value="1-PHOSPHATIDYLINOSITOL 3-PHOSPHATE 5-KINASE-RELATED"/>
    <property type="match status" value="1"/>
</dbReference>
<dbReference type="GO" id="GO:0046854">
    <property type="term" value="P:phosphatidylinositol phosphate biosynthetic process"/>
    <property type="evidence" value="ECO:0007669"/>
    <property type="project" value="TreeGrafter"/>
</dbReference>
<evidence type="ECO:0000256" key="3">
    <source>
        <dbReference type="PROSITE-ProRule" id="PRU00781"/>
    </source>
</evidence>
<keyword evidence="3" id="KW-0418">Kinase</keyword>
<proteinExistence type="predicted"/>
<evidence type="ECO:0000313" key="5">
    <source>
        <dbReference type="EMBL" id="CAD7703485.1"/>
    </source>
</evidence>
<dbReference type="Gene3D" id="3.30.810.10">
    <property type="entry name" value="2-Layer Sandwich"/>
    <property type="match status" value="1"/>
</dbReference>
<organism evidence="5 6">
    <name type="scientific">Ostreobium quekettii</name>
    <dbReference type="NCBI Taxonomy" id="121088"/>
    <lineage>
        <taxon>Eukaryota</taxon>
        <taxon>Viridiplantae</taxon>
        <taxon>Chlorophyta</taxon>
        <taxon>core chlorophytes</taxon>
        <taxon>Ulvophyceae</taxon>
        <taxon>TCBD clade</taxon>
        <taxon>Bryopsidales</taxon>
        <taxon>Ostreobineae</taxon>
        <taxon>Ostreobiaceae</taxon>
        <taxon>Ostreobium</taxon>
    </lineage>
</organism>
<dbReference type="GO" id="GO:0000285">
    <property type="term" value="F:1-phosphatidylinositol-3-phosphate 5-kinase activity"/>
    <property type="evidence" value="ECO:0007669"/>
    <property type="project" value="InterPro"/>
</dbReference>
<gene>
    <name evidence="5" type="ORF">OSTQU699_LOCUS8842</name>
</gene>
<reference evidence="5" key="1">
    <citation type="submission" date="2020-12" db="EMBL/GenBank/DDBJ databases">
        <authorList>
            <person name="Iha C."/>
        </authorList>
    </citation>
    <scope>NUCLEOTIDE SEQUENCE</scope>
</reference>
<dbReference type="EMBL" id="CAJHUC010002259">
    <property type="protein sequence ID" value="CAD7703485.1"/>
    <property type="molecule type" value="Genomic_DNA"/>
</dbReference>
<dbReference type="PROSITE" id="PS51455">
    <property type="entry name" value="PIPK"/>
    <property type="match status" value="1"/>
</dbReference>
<keyword evidence="3" id="KW-0808">Transferase</keyword>
<evidence type="ECO:0000313" key="6">
    <source>
        <dbReference type="Proteomes" id="UP000708148"/>
    </source>
</evidence>
<keyword evidence="6" id="KW-1185">Reference proteome</keyword>